<dbReference type="Proteomes" id="UP000600565">
    <property type="component" value="Unassembled WGS sequence"/>
</dbReference>
<dbReference type="PANTHER" id="PTHR30435:SF19">
    <property type="entry name" value="FLAGELLAR BASAL-BODY ROD PROTEIN FLGG"/>
    <property type="match status" value="1"/>
</dbReference>
<dbReference type="PROSITE" id="PS00588">
    <property type="entry name" value="FLAGELLA_BB_ROD"/>
    <property type="match status" value="1"/>
</dbReference>
<keyword evidence="6" id="KW-0966">Cell projection</keyword>
<keyword evidence="2" id="KW-0975">Bacterial flagellum</keyword>
<evidence type="ECO:0000313" key="7">
    <source>
        <dbReference type="Proteomes" id="UP000600565"/>
    </source>
</evidence>
<dbReference type="InterPro" id="IPR020013">
    <property type="entry name" value="Flagellar_FlgE/F/G"/>
</dbReference>
<dbReference type="Pfam" id="PF22692">
    <property type="entry name" value="LlgE_F_G_D1"/>
    <property type="match status" value="1"/>
</dbReference>
<evidence type="ECO:0000256" key="2">
    <source>
        <dbReference type="RuleBase" id="RU362116"/>
    </source>
</evidence>
<reference evidence="6 7" key="1">
    <citation type="submission" date="2020-08" db="EMBL/GenBank/DDBJ databases">
        <title>A Genomic Blueprint of the Chicken Gut Microbiome.</title>
        <authorList>
            <person name="Gilroy R."/>
            <person name="Ravi A."/>
            <person name="Getino M."/>
            <person name="Pursley I."/>
            <person name="Horton D.L."/>
            <person name="Alikhan N.-F."/>
            <person name="Baker D."/>
            <person name="Gharbi K."/>
            <person name="Hall N."/>
            <person name="Watson M."/>
            <person name="Adriaenssens E.M."/>
            <person name="Foster-Nyarko E."/>
            <person name="Jarju S."/>
            <person name="Secka A."/>
            <person name="Antonio M."/>
            <person name="Oren A."/>
            <person name="Chaudhuri R."/>
            <person name="La Ragione R.M."/>
            <person name="Hildebrand F."/>
            <person name="Pallen M.J."/>
        </authorList>
    </citation>
    <scope>NUCLEOTIDE SEQUENCE [LARGE SCALE GENOMIC DNA]</scope>
    <source>
        <strain evidence="6 7">Sa1YVA6</strain>
    </source>
</reference>
<keyword evidence="7" id="KW-1185">Reference proteome</keyword>
<proteinExistence type="inferred from homology"/>
<feature type="domain" description="Flagellar basal-body/hook protein C-terminal" evidence="4">
    <location>
        <begin position="233"/>
        <end position="276"/>
    </location>
</feature>
<organism evidence="6 7">
    <name type="scientific">Solibacillus merdavium</name>
    <dbReference type="NCBI Taxonomy" id="2762218"/>
    <lineage>
        <taxon>Bacteria</taxon>
        <taxon>Bacillati</taxon>
        <taxon>Bacillota</taxon>
        <taxon>Bacilli</taxon>
        <taxon>Bacillales</taxon>
        <taxon>Caryophanaceae</taxon>
        <taxon>Solibacillus</taxon>
    </lineage>
</organism>
<evidence type="ECO:0000259" key="4">
    <source>
        <dbReference type="Pfam" id="PF06429"/>
    </source>
</evidence>
<comment type="subcellular location">
    <subcellularLocation>
        <location evidence="2">Bacterial flagellum basal body</location>
    </subcellularLocation>
</comment>
<dbReference type="NCBIfam" id="TIGR03506">
    <property type="entry name" value="FlgEFG_subfam"/>
    <property type="match status" value="1"/>
</dbReference>
<feature type="domain" description="Flagellar basal body rod protein N-terminal" evidence="3">
    <location>
        <begin position="6"/>
        <end position="35"/>
    </location>
</feature>
<dbReference type="InterPro" id="IPR053967">
    <property type="entry name" value="LlgE_F_G-like_D1"/>
</dbReference>
<name>A0ABR8XKX8_9BACL</name>
<keyword evidence="6" id="KW-0282">Flagellum</keyword>
<feature type="domain" description="Flagellar hook protein FlgE/F/G-like D1" evidence="5">
    <location>
        <begin position="102"/>
        <end position="170"/>
    </location>
</feature>
<dbReference type="PANTHER" id="PTHR30435">
    <property type="entry name" value="FLAGELLAR PROTEIN"/>
    <property type="match status" value="1"/>
</dbReference>
<comment type="caution">
    <text evidence="6">The sequence shown here is derived from an EMBL/GenBank/DDBJ whole genome shotgun (WGS) entry which is preliminary data.</text>
</comment>
<gene>
    <name evidence="6" type="ORF">H9632_05870</name>
</gene>
<dbReference type="SUPFAM" id="SSF117143">
    <property type="entry name" value="Flagellar hook protein flgE"/>
    <property type="match status" value="1"/>
</dbReference>
<dbReference type="Pfam" id="PF06429">
    <property type="entry name" value="Flg_bbr_C"/>
    <property type="match status" value="1"/>
</dbReference>
<dbReference type="EMBL" id="JACSPW010000004">
    <property type="protein sequence ID" value="MBD8032588.1"/>
    <property type="molecule type" value="Genomic_DNA"/>
</dbReference>
<dbReference type="Pfam" id="PF00460">
    <property type="entry name" value="Flg_bb_rod"/>
    <property type="match status" value="1"/>
</dbReference>
<evidence type="ECO:0000259" key="3">
    <source>
        <dbReference type="Pfam" id="PF00460"/>
    </source>
</evidence>
<protein>
    <submittedName>
        <fullName evidence="6">Flagellar hook-basal body protein</fullName>
    </submittedName>
</protein>
<dbReference type="InterPro" id="IPR037925">
    <property type="entry name" value="FlgE/F/G-like"/>
</dbReference>
<comment type="similarity">
    <text evidence="1 2">Belongs to the flagella basal body rod proteins family.</text>
</comment>
<dbReference type="InterPro" id="IPR019776">
    <property type="entry name" value="Flagellar_basal_body_rod_CS"/>
</dbReference>
<evidence type="ECO:0000259" key="5">
    <source>
        <dbReference type="Pfam" id="PF22692"/>
    </source>
</evidence>
<accession>A0ABR8XKX8</accession>
<dbReference type="InterPro" id="IPR010930">
    <property type="entry name" value="Flg_bb/hook_C_dom"/>
</dbReference>
<keyword evidence="6" id="KW-0969">Cilium</keyword>
<evidence type="ECO:0000256" key="1">
    <source>
        <dbReference type="ARBA" id="ARBA00009677"/>
    </source>
</evidence>
<dbReference type="InterPro" id="IPR001444">
    <property type="entry name" value="Flag_bb_rod_N"/>
</dbReference>
<dbReference type="RefSeq" id="WP_191703191.1">
    <property type="nucleotide sequence ID" value="NZ_JACSPW010000004.1"/>
</dbReference>
<evidence type="ECO:0000313" key="6">
    <source>
        <dbReference type="EMBL" id="MBD8032588.1"/>
    </source>
</evidence>
<sequence length="279" mass="30733">MLRTMMTATNTLSQVQQQLDTISSNIANSNTHGYKAQQANFSEMLYQQFNNDEYDRTVRDTPVGIRYGVGAQIGQIQSNQAQGSIQLTERDLDFALTTKNQYFNVLMQDDAGDVRTAYTRNGSFYVTPTEAGIVTLVNSDGYQVADANGQPITFPDDVTQFTMDSDGTLVANYDNGATLTFQLGISSLQKPQVMEKLQGGTYIGLPENLDELGFTQAQVLTDLQGANRQVGIQKGALEMSNVDLSQEMTNLIQAQRSYQFNTRAVTIADQMLGLINGIR</sequence>